<dbReference type="Gene3D" id="1.25.40.10">
    <property type="entry name" value="Tetratricopeptide repeat domain"/>
    <property type="match status" value="2"/>
</dbReference>
<dbReference type="SUPFAM" id="SSF81901">
    <property type="entry name" value="HCP-like"/>
    <property type="match status" value="2"/>
</dbReference>
<dbReference type="SMART" id="SM00671">
    <property type="entry name" value="SEL1"/>
    <property type="match status" value="6"/>
</dbReference>
<dbReference type="InterPro" id="IPR006597">
    <property type="entry name" value="Sel1-like"/>
</dbReference>
<evidence type="ECO:0000313" key="1">
    <source>
        <dbReference type="EMBL" id="OYP54386.1"/>
    </source>
</evidence>
<proteinExistence type="predicted"/>
<protein>
    <submittedName>
        <fullName evidence="1">Uncharacterized protein</fullName>
    </submittedName>
</protein>
<evidence type="ECO:0000313" key="2">
    <source>
        <dbReference type="Proteomes" id="UP000216189"/>
    </source>
</evidence>
<dbReference type="Proteomes" id="UP000216189">
    <property type="component" value="Unassembled WGS sequence"/>
</dbReference>
<organism evidence="1 2">
    <name type="scientific">Segatella bryantii</name>
    <name type="common">Prevotella bryantii</name>
    <dbReference type="NCBI Taxonomy" id="77095"/>
    <lineage>
        <taxon>Bacteria</taxon>
        <taxon>Pseudomonadati</taxon>
        <taxon>Bacteroidota</taxon>
        <taxon>Bacteroidia</taxon>
        <taxon>Bacteroidales</taxon>
        <taxon>Prevotellaceae</taxon>
        <taxon>Segatella</taxon>
    </lineage>
</organism>
<reference evidence="1 2" key="1">
    <citation type="submission" date="2017-08" db="EMBL/GenBank/DDBJ databases">
        <title>Comparative genomics of non-oral Prevotella species.</title>
        <authorList>
            <person name="Accetto T."/>
            <person name="Nograsek B."/>
            <person name="Avgustin G."/>
        </authorList>
    </citation>
    <scope>NUCLEOTIDE SEQUENCE [LARGE SCALE GENOMIC DNA]</scope>
    <source>
        <strain evidence="1 2">TC1-1</strain>
    </source>
</reference>
<dbReference type="PANTHER" id="PTHR11102:SF160">
    <property type="entry name" value="ERAD-ASSOCIATED E3 UBIQUITIN-PROTEIN LIGASE COMPONENT HRD3"/>
    <property type="match status" value="1"/>
</dbReference>
<sequence>MWFDWFKKKKGTQPEKGVSKQTNAGNEQGGTVYDEITNVNSVVSCYCSSLGTVYSNGAKVLKHFGNHVDQESAEEILDGLKFIIDEFPSKFPMTKMRISLKDSHALQIQDTIQKDKLSSTCPNYVVTYYFSIGSEGLGWSIYTYDFMGESHLYKNSKNDFWVKDDYSIKNVYEFINAALNAMGYTSVSIPVEKRNLIKPKYADSNKKSPEEEYQIGRQYFYGKGQDIDWERAFNHFKNSAEGGNGRGMYFYACCLLDGKGTSKDPKNGKIWLTKACKENVALAYERLGYAYGFKGEFGEDEEKSDKAFAKAFELFEKDAISGDAEATHHLAMCYNYGHGVEENIEKSIELLNKAVNAGDDEACYEMALLYTIGSGVEKSDKESFKWYQKAANMGNVDAFYNLGFCYESGTGVSKDLNKAFEWYMKGAQKKHAYSQYKVGLCFLNGIGTEKNSDNAFVFLNLAGKKGFKDAARLAQQLLMADMGRDF</sequence>
<comment type="caution">
    <text evidence="1">The sequence shown here is derived from an EMBL/GenBank/DDBJ whole genome shotgun (WGS) entry which is preliminary data.</text>
</comment>
<gene>
    <name evidence="1" type="ORF">CIK91_09080</name>
</gene>
<keyword evidence="2" id="KW-1185">Reference proteome</keyword>
<dbReference type="Pfam" id="PF08238">
    <property type="entry name" value="Sel1"/>
    <property type="match status" value="6"/>
</dbReference>
<dbReference type="InterPro" id="IPR050767">
    <property type="entry name" value="Sel1_AlgK"/>
</dbReference>
<dbReference type="RefSeq" id="WP_094448682.1">
    <property type="nucleotide sequence ID" value="NZ_CP091802.1"/>
</dbReference>
<name>A0ABX4EG51_SEGBR</name>
<dbReference type="InterPro" id="IPR011990">
    <property type="entry name" value="TPR-like_helical_dom_sf"/>
</dbReference>
<dbReference type="PANTHER" id="PTHR11102">
    <property type="entry name" value="SEL-1-LIKE PROTEIN"/>
    <property type="match status" value="1"/>
</dbReference>
<dbReference type="EMBL" id="NPJF01000043">
    <property type="protein sequence ID" value="OYP54386.1"/>
    <property type="molecule type" value="Genomic_DNA"/>
</dbReference>
<accession>A0ABX4EG51</accession>